<evidence type="ECO:0000256" key="3">
    <source>
        <dbReference type="SAM" id="MobiDB-lite"/>
    </source>
</evidence>
<dbReference type="Proteomes" id="UP000735302">
    <property type="component" value="Unassembled WGS sequence"/>
</dbReference>
<accession>A0AAV4B3Z6</accession>
<evidence type="ECO:0000313" key="4">
    <source>
        <dbReference type="EMBL" id="GFO13833.1"/>
    </source>
</evidence>
<dbReference type="PANTHER" id="PTHR16081:SF0">
    <property type="entry name" value="VERTNIN"/>
    <property type="match status" value="1"/>
</dbReference>
<evidence type="ECO:0000256" key="2">
    <source>
        <dbReference type="ARBA" id="ARBA00020188"/>
    </source>
</evidence>
<feature type="compositionally biased region" description="Basic and acidic residues" evidence="3">
    <location>
        <begin position="12"/>
        <end position="27"/>
    </location>
</feature>
<feature type="compositionally biased region" description="Polar residues" evidence="3">
    <location>
        <begin position="60"/>
        <end position="75"/>
    </location>
</feature>
<dbReference type="GO" id="GO:0000785">
    <property type="term" value="C:chromatin"/>
    <property type="evidence" value="ECO:0007669"/>
    <property type="project" value="TreeGrafter"/>
</dbReference>
<comment type="similarity">
    <text evidence="1">Belongs to the vertnin family.</text>
</comment>
<evidence type="ECO:0000256" key="1">
    <source>
        <dbReference type="ARBA" id="ARBA00007290"/>
    </source>
</evidence>
<proteinExistence type="inferred from homology"/>
<name>A0AAV4B3Z6_9GAST</name>
<organism evidence="4 5">
    <name type="scientific">Plakobranchus ocellatus</name>
    <dbReference type="NCBI Taxonomy" id="259542"/>
    <lineage>
        <taxon>Eukaryota</taxon>
        <taxon>Metazoa</taxon>
        <taxon>Spiralia</taxon>
        <taxon>Lophotrochozoa</taxon>
        <taxon>Mollusca</taxon>
        <taxon>Gastropoda</taxon>
        <taxon>Heterobranchia</taxon>
        <taxon>Euthyneura</taxon>
        <taxon>Panpulmonata</taxon>
        <taxon>Sacoglossa</taxon>
        <taxon>Placobranchoidea</taxon>
        <taxon>Plakobranchidae</taxon>
        <taxon>Plakobranchus</taxon>
    </lineage>
</organism>
<reference evidence="4 5" key="1">
    <citation type="journal article" date="2021" name="Elife">
        <title>Chloroplast acquisition without the gene transfer in kleptoplastic sea slugs, Plakobranchus ocellatus.</title>
        <authorList>
            <person name="Maeda T."/>
            <person name="Takahashi S."/>
            <person name="Yoshida T."/>
            <person name="Shimamura S."/>
            <person name="Takaki Y."/>
            <person name="Nagai Y."/>
            <person name="Toyoda A."/>
            <person name="Suzuki Y."/>
            <person name="Arimoto A."/>
            <person name="Ishii H."/>
            <person name="Satoh N."/>
            <person name="Nishiyama T."/>
            <person name="Hasebe M."/>
            <person name="Maruyama T."/>
            <person name="Minagawa J."/>
            <person name="Obokata J."/>
            <person name="Shigenobu S."/>
        </authorList>
    </citation>
    <scope>NUCLEOTIDE SEQUENCE [LARGE SCALE GENOMIC DNA]</scope>
</reference>
<dbReference type="EMBL" id="BLXT01004508">
    <property type="protein sequence ID" value="GFO13833.1"/>
    <property type="molecule type" value="Genomic_DNA"/>
</dbReference>
<keyword evidence="5" id="KW-1185">Reference proteome</keyword>
<dbReference type="CDD" id="cd22791">
    <property type="entry name" value="OTU_VRTN"/>
    <property type="match status" value="1"/>
</dbReference>
<protein>
    <recommendedName>
        <fullName evidence="2">Vertnin</fullName>
    </recommendedName>
</protein>
<dbReference type="InterPro" id="IPR038822">
    <property type="entry name" value="Vertnin-like"/>
</dbReference>
<evidence type="ECO:0000313" key="5">
    <source>
        <dbReference type="Proteomes" id="UP000735302"/>
    </source>
</evidence>
<dbReference type="GO" id="GO:0006357">
    <property type="term" value="P:regulation of transcription by RNA polymerase II"/>
    <property type="evidence" value="ECO:0007669"/>
    <property type="project" value="TreeGrafter"/>
</dbReference>
<sequence length="642" mass="73346">MPPPPPKAKTRHGIEEQRRKWREEKRQQRQNWSGQKKRRHREKMLQSYYDKKVVTPSPQPVGTQTRPKMSPNSPSKRIMKNLDDELNTLKTKRSKESIKAKRILLNLFDKNKPRTLTSADVSLALGTAKVHVTAVVGSLKVWFLVMSRLAPALSKMQSQCMSTAAGFTNCQFCHRKSANAYDLCHSHVKRSFHLISDVDREVVVNAKIVKGTRHLHEIRRFGGSLLKRNLSCFCKPCEDGNFSGCENKKFVNKWEATNVRMNKSKPSEKNQKEVHIPVLSDTSNLSSHDKEISKLLALNDKSTFFKAFQTLCLSISSVDQLKLVANLVQDKMSEFPLPLQELFIENMKCSVDRIACSLLPSSSPSNYFPLCTGADGNCLPRAISCIIYGVEDHHVEMRMRIFVTQLLNRDVFLDFNNWKTADVSASEVCTFLATVAEVVQQENKADIQNIFDLETISIVKDGSYMGLWQLFAFSYFTNCDVVSLYPELGWENVRKHCHRRISPPRPNSNKNGPVFYILWSSNREDMPDEHWTSNHFVPLLPVSCAKPVELAPCDAEVSFVPKIGSLYHIEWNGSIYVALVREIDQLERMAMVSFMAQRNALYYWPAKEDVSWEPMSSFQTEVHLALIESASSHRLQFYSVSL</sequence>
<comment type="caution">
    <text evidence="4">The sequence shown here is derived from an EMBL/GenBank/DDBJ whole genome shotgun (WGS) entry which is preliminary data.</text>
</comment>
<dbReference type="InterPro" id="IPR047273">
    <property type="entry name" value="VRTN_OTU_dom"/>
</dbReference>
<dbReference type="PANTHER" id="PTHR16081">
    <property type="entry name" value="VERTNIN"/>
    <property type="match status" value="1"/>
</dbReference>
<feature type="region of interest" description="Disordered" evidence="3">
    <location>
        <begin position="1"/>
        <end position="78"/>
    </location>
</feature>
<gene>
    <name evidence="4" type="ORF">PoB_004033800</name>
</gene>
<dbReference type="AlphaFoldDB" id="A0AAV4B3Z6"/>